<gene>
    <name evidence="1" type="ORF">C7B46_03155</name>
</gene>
<proteinExistence type="predicted"/>
<dbReference type="Proteomes" id="UP000242972">
    <property type="component" value="Unassembled WGS sequence"/>
</dbReference>
<reference evidence="1 2" key="1">
    <citation type="journal article" date="2014" name="BMC Genomics">
        <title>Comparison of environmental and isolate Sulfobacillus genomes reveals diverse carbon, sulfur, nitrogen, and hydrogen metabolisms.</title>
        <authorList>
            <person name="Justice N.B."/>
            <person name="Norman A."/>
            <person name="Brown C.T."/>
            <person name="Singh A."/>
            <person name="Thomas B.C."/>
            <person name="Banfield J.F."/>
        </authorList>
    </citation>
    <scope>NUCLEOTIDE SEQUENCE [LARGE SCALE GENOMIC DNA]</scope>
    <source>
        <strain evidence="1">AMDSBA4</strain>
    </source>
</reference>
<dbReference type="EMBL" id="PXYW01000005">
    <property type="protein sequence ID" value="PSR34925.1"/>
    <property type="molecule type" value="Genomic_DNA"/>
</dbReference>
<evidence type="ECO:0000313" key="1">
    <source>
        <dbReference type="EMBL" id="PSR34925.1"/>
    </source>
</evidence>
<evidence type="ECO:0008006" key="3">
    <source>
        <dbReference type="Google" id="ProtNLM"/>
    </source>
</evidence>
<organism evidence="1 2">
    <name type="scientific">Sulfobacillus benefaciens</name>
    <dbReference type="NCBI Taxonomy" id="453960"/>
    <lineage>
        <taxon>Bacteria</taxon>
        <taxon>Bacillati</taxon>
        <taxon>Bacillota</taxon>
        <taxon>Clostridia</taxon>
        <taxon>Eubacteriales</taxon>
        <taxon>Clostridiales Family XVII. Incertae Sedis</taxon>
        <taxon>Sulfobacillus</taxon>
    </lineage>
</organism>
<evidence type="ECO:0000313" key="2">
    <source>
        <dbReference type="Proteomes" id="UP000242972"/>
    </source>
</evidence>
<sequence>MTNMAQTIRLAQNQLLARLDTTGPGVSHGVNQAFVEDLVEQFAMEENEVYPLAQSSGWTGGTAVLELKYQHQNLRQQFDHACQNPADWKIFCQQLREHFAAEDLTVLSLLDR</sequence>
<dbReference type="AlphaFoldDB" id="A0A2T2XKB2"/>
<name>A0A2T2XKB2_9FIRM</name>
<accession>A0A2T2XKB2</accession>
<protein>
    <recommendedName>
        <fullName evidence="3">Hemerythrin-like domain-containing protein</fullName>
    </recommendedName>
</protein>
<comment type="caution">
    <text evidence="1">The sequence shown here is derived from an EMBL/GenBank/DDBJ whole genome shotgun (WGS) entry which is preliminary data.</text>
</comment>